<accession>A0ABN6L7S0</accession>
<dbReference type="EMBL" id="AP025292">
    <property type="protein sequence ID" value="BDC99256.1"/>
    <property type="molecule type" value="Genomic_DNA"/>
</dbReference>
<evidence type="ECO:0000313" key="2">
    <source>
        <dbReference type="EMBL" id="BDC99256.1"/>
    </source>
</evidence>
<protein>
    <submittedName>
        <fullName evidence="2">Uncharacterized protein</fullName>
    </submittedName>
</protein>
<keyword evidence="3" id="KW-1185">Reference proteome</keyword>
<dbReference type="Proteomes" id="UP001354989">
    <property type="component" value="Chromosome"/>
</dbReference>
<feature type="compositionally biased region" description="Polar residues" evidence="1">
    <location>
        <begin position="14"/>
        <end position="24"/>
    </location>
</feature>
<sequence>MFLSVVSKRDIKPEQSNPTMINTNKDNKKSIPNQIKCKLLIIFLCITTLSCKLPNRHVESIMKFKEETTLKELKWGNIHLNQISEYVSESSVIYPISKSAYGYCGSFIFLDLNSEEFFQLKRKLGKHAIFKENINSKNCLYISENSKNENLEKTPPVPSIKNKFCPLVERTVQFGNNSEFIVTEYEQGNYLNDKYKTLRKEKLNRLIRTNGYTIGALVDNKNQAITLWVMIW</sequence>
<evidence type="ECO:0000313" key="3">
    <source>
        <dbReference type="Proteomes" id="UP001354989"/>
    </source>
</evidence>
<name>A0ABN6L7S0_9BACT</name>
<dbReference type="RefSeq" id="WP_338396690.1">
    <property type="nucleotide sequence ID" value="NZ_AP025292.1"/>
</dbReference>
<organism evidence="2 3">
    <name type="scientific">Persicobacter psychrovividus</name>
    <dbReference type="NCBI Taxonomy" id="387638"/>
    <lineage>
        <taxon>Bacteria</taxon>
        <taxon>Pseudomonadati</taxon>
        <taxon>Bacteroidota</taxon>
        <taxon>Cytophagia</taxon>
        <taxon>Cytophagales</taxon>
        <taxon>Persicobacteraceae</taxon>
        <taxon>Persicobacter</taxon>
    </lineage>
</organism>
<reference evidence="2 3" key="1">
    <citation type="submission" date="2021-12" db="EMBL/GenBank/DDBJ databases">
        <title>Genome sequencing of bacteria with rrn-lacking chromosome and rrn-plasmid.</title>
        <authorList>
            <person name="Anda M."/>
            <person name="Iwasaki W."/>
        </authorList>
    </citation>
    <scope>NUCLEOTIDE SEQUENCE [LARGE SCALE GENOMIC DNA]</scope>
    <source>
        <strain evidence="2 3">NBRC 101262</strain>
    </source>
</reference>
<evidence type="ECO:0000256" key="1">
    <source>
        <dbReference type="SAM" id="MobiDB-lite"/>
    </source>
</evidence>
<gene>
    <name evidence="2" type="ORF">PEPS_15370</name>
</gene>
<feature type="region of interest" description="Disordered" evidence="1">
    <location>
        <begin position="1"/>
        <end position="25"/>
    </location>
</feature>
<proteinExistence type="predicted"/>